<dbReference type="Proteomes" id="UP000054538">
    <property type="component" value="Unassembled WGS sequence"/>
</dbReference>
<sequence>MHQSAINKATDTLNPNAMCTGTTKPVGTLYGLLNGSKEVEGERRVKWKGEAIVDQRVSGSTAPSSDNNSGNEVCHMYVMTNVISDSTPPPSYPVDWRSPPWSMPLEGENCGEQSSGHVNKTATQDITASTAAADPTTPNVKSTEPLEPVGTLHEPQNRTDSPGSQPMSMGLKGEKHRWLSIGLEGKRNRATS</sequence>
<accession>A0A0D0C5N9</accession>
<evidence type="ECO:0000313" key="3">
    <source>
        <dbReference type="Proteomes" id="UP000054538"/>
    </source>
</evidence>
<feature type="compositionally biased region" description="Polar residues" evidence="1">
    <location>
        <begin position="158"/>
        <end position="167"/>
    </location>
</feature>
<gene>
    <name evidence="2" type="ORF">PAXRUDRAFT_164056</name>
</gene>
<dbReference type="AlphaFoldDB" id="A0A0D0C5N9"/>
<name>A0A0D0C5N9_9AGAM</name>
<feature type="region of interest" description="Disordered" evidence="1">
    <location>
        <begin position="129"/>
        <end position="192"/>
    </location>
</feature>
<evidence type="ECO:0000256" key="1">
    <source>
        <dbReference type="SAM" id="MobiDB-lite"/>
    </source>
</evidence>
<feature type="compositionally biased region" description="Low complexity" evidence="1">
    <location>
        <begin position="129"/>
        <end position="138"/>
    </location>
</feature>
<protein>
    <submittedName>
        <fullName evidence="2">Uncharacterized protein</fullName>
    </submittedName>
</protein>
<dbReference type="EMBL" id="KN826595">
    <property type="protein sequence ID" value="KIK78427.1"/>
    <property type="molecule type" value="Genomic_DNA"/>
</dbReference>
<keyword evidence="3" id="KW-1185">Reference proteome</keyword>
<dbReference type="HOGENOM" id="CLU_1415595_0_0_1"/>
<dbReference type="InParanoid" id="A0A0D0C5N9"/>
<proteinExistence type="predicted"/>
<reference evidence="2 3" key="1">
    <citation type="submission" date="2014-04" db="EMBL/GenBank/DDBJ databases">
        <authorList>
            <consortium name="DOE Joint Genome Institute"/>
            <person name="Kuo A."/>
            <person name="Kohler A."/>
            <person name="Jargeat P."/>
            <person name="Nagy L.G."/>
            <person name="Floudas D."/>
            <person name="Copeland A."/>
            <person name="Barry K.W."/>
            <person name="Cichocki N."/>
            <person name="Veneault-Fourrey C."/>
            <person name="LaButti K."/>
            <person name="Lindquist E.A."/>
            <person name="Lipzen A."/>
            <person name="Lundell T."/>
            <person name="Morin E."/>
            <person name="Murat C."/>
            <person name="Sun H."/>
            <person name="Tunlid A."/>
            <person name="Henrissat B."/>
            <person name="Grigoriev I.V."/>
            <person name="Hibbett D.S."/>
            <person name="Martin F."/>
            <person name="Nordberg H.P."/>
            <person name="Cantor M.N."/>
            <person name="Hua S.X."/>
        </authorList>
    </citation>
    <scope>NUCLEOTIDE SEQUENCE [LARGE SCALE GENOMIC DNA]</scope>
    <source>
        <strain evidence="2 3">Ve08.2h10</strain>
    </source>
</reference>
<organism evidence="2 3">
    <name type="scientific">Paxillus rubicundulus Ve08.2h10</name>
    <dbReference type="NCBI Taxonomy" id="930991"/>
    <lineage>
        <taxon>Eukaryota</taxon>
        <taxon>Fungi</taxon>
        <taxon>Dikarya</taxon>
        <taxon>Basidiomycota</taxon>
        <taxon>Agaricomycotina</taxon>
        <taxon>Agaricomycetes</taxon>
        <taxon>Agaricomycetidae</taxon>
        <taxon>Boletales</taxon>
        <taxon>Paxilineae</taxon>
        <taxon>Paxillaceae</taxon>
        <taxon>Paxillus</taxon>
    </lineage>
</organism>
<evidence type="ECO:0000313" key="2">
    <source>
        <dbReference type="EMBL" id="KIK78427.1"/>
    </source>
</evidence>
<reference evidence="3" key="2">
    <citation type="submission" date="2015-01" db="EMBL/GenBank/DDBJ databases">
        <title>Evolutionary Origins and Diversification of the Mycorrhizal Mutualists.</title>
        <authorList>
            <consortium name="DOE Joint Genome Institute"/>
            <consortium name="Mycorrhizal Genomics Consortium"/>
            <person name="Kohler A."/>
            <person name="Kuo A."/>
            <person name="Nagy L.G."/>
            <person name="Floudas D."/>
            <person name="Copeland A."/>
            <person name="Barry K.W."/>
            <person name="Cichocki N."/>
            <person name="Veneault-Fourrey C."/>
            <person name="LaButti K."/>
            <person name="Lindquist E.A."/>
            <person name="Lipzen A."/>
            <person name="Lundell T."/>
            <person name="Morin E."/>
            <person name="Murat C."/>
            <person name="Riley R."/>
            <person name="Ohm R."/>
            <person name="Sun H."/>
            <person name="Tunlid A."/>
            <person name="Henrissat B."/>
            <person name="Grigoriev I.V."/>
            <person name="Hibbett D.S."/>
            <person name="Martin F."/>
        </authorList>
    </citation>
    <scope>NUCLEOTIDE SEQUENCE [LARGE SCALE GENOMIC DNA]</scope>
    <source>
        <strain evidence="3">Ve08.2h10</strain>
    </source>
</reference>